<sequence>MTEVHGAVAPGFEAVREVFARNFTEGGELGAAVCVYRHGRKVVDLWGGIADERAGRPWARDTLQFVYSVTKGVTTMLAHLLVERGHLDLDAPVARYWPEFAAAGKQDIPVRWLLTHQAGLPALNERFPVAELAEWDRVVARLAAQKPWWTPGTEQGYHAWTFGWLIGEVIRRITGRGFGEVFAAEIADRVGAEVWIGLPEALEPRVSRIVSAPVPRELARPPADLPKPTRKLLAEYDDPDSLIMRTFELTTPQLNANSRLVHAAEIPAASAIGTADGFARLYAATVGEVDGVRLLAPSTVERARASQTAGLDRVLVKPARWALGFIPHGQLPGELTLLGPGSFGHDGHGGSLAFGDVEHGIGFAYVMNRLQHGPAADGGRAGRLVTALRTALGQ</sequence>
<dbReference type="PANTHER" id="PTHR43319">
    <property type="entry name" value="BETA-LACTAMASE-RELATED"/>
    <property type="match status" value="1"/>
</dbReference>
<evidence type="ECO:0000313" key="2">
    <source>
        <dbReference type="EMBL" id="MBB4677502.1"/>
    </source>
</evidence>
<dbReference type="PANTHER" id="PTHR43319:SF3">
    <property type="entry name" value="BETA-LACTAMASE-RELATED DOMAIN-CONTAINING PROTEIN"/>
    <property type="match status" value="1"/>
</dbReference>
<proteinExistence type="predicted"/>
<dbReference type="InterPro" id="IPR052907">
    <property type="entry name" value="Beta-lactamase/esterase"/>
</dbReference>
<dbReference type="AlphaFoldDB" id="A0A7W7CAD2"/>
<dbReference type="Pfam" id="PF00144">
    <property type="entry name" value="Beta-lactamase"/>
    <property type="match status" value="1"/>
</dbReference>
<evidence type="ECO:0000313" key="3">
    <source>
        <dbReference type="Proteomes" id="UP000533598"/>
    </source>
</evidence>
<dbReference type="Gene3D" id="3.40.710.10">
    <property type="entry name" value="DD-peptidase/beta-lactamase superfamily"/>
    <property type="match status" value="1"/>
</dbReference>
<reference evidence="2 3" key="1">
    <citation type="submission" date="2020-08" db="EMBL/GenBank/DDBJ databases">
        <title>Sequencing the genomes of 1000 actinobacteria strains.</title>
        <authorList>
            <person name="Klenk H.-P."/>
        </authorList>
    </citation>
    <scope>NUCLEOTIDE SEQUENCE [LARGE SCALE GENOMIC DNA]</scope>
    <source>
        <strain evidence="2 3">DSM 44230</strain>
    </source>
</reference>
<protein>
    <submittedName>
        <fullName evidence="2">CubicO group peptidase (Beta-lactamase class C family)</fullName>
    </submittedName>
</protein>
<dbReference type="InterPro" id="IPR012338">
    <property type="entry name" value="Beta-lactam/transpept-like"/>
</dbReference>
<keyword evidence="3" id="KW-1185">Reference proteome</keyword>
<dbReference type="RefSeq" id="WP_185003444.1">
    <property type="nucleotide sequence ID" value="NZ_BAAAUI010000049.1"/>
</dbReference>
<dbReference type="EMBL" id="JACHMH010000001">
    <property type="protein sequence ID" value="MBB4677502.1"/>
    <property type="molecule type" value="Genomic_DNA"/>
</dbReference>
<feature type="domain" description="Beta-lactamase-related" evidence="1">
    <location>
        <begin position="19"/>
        <end position="381"/>
    </location>
</feature>
<dbReference type="SUPFAM" id="SSF56601">
    <property type="entry name" value="beta-lactamase/transpeptidase-like"/>
    <property type="match status" value="1"/>
</dbReference>
<dbReference type="Proteomes" id="UP000533598">
    <property type="component" value="Unassembled WGS sequence"/>
</dbReference>
<name>A0A7W7CAD2_9PSEU</name>
<gene>
    <name evidence="2" type="ORF">HNR67_003620</name>
</gene>
<accession>A0A7W7CAD2</accession>
<comment type="caution">
    <text evidence="2">The sequence shown here is derived from an EMBL/GenBank/DDBJ whole genome shotgun (WGS) entry which is preliminary data.</text>
</comment>
<evidence type="ECO:0000259" key="1">
    <source>
        <dbReference type="Pfam" id="PF00144"/>
    </source>
</evidence>
<organism evidence="2 3">
    <name type="scientific">Crossiella cryophila</name>
    <dbReference type="NCBI Taxonomy" id="43355"/>
    <lineage>
        <taxon>Bacteria</taxon>
        <taxon>Bacillati</taxon>
        <taxon>Actinomycetota</taxon>
        <taxon>Actinomycetes</taxon>
        <taxon>Pseudonocardiales</taxon>
        <taxon>Pseudonocardiaceae</taxon>
        <taxon>Crossiella</taxon>
    </lineage>
</organism>
<dbReference type="InterPro" id="IPR001466">
    <property type="entry name" value="Beta-lactam-related"/>
</dbReference>